<gene>
    <name evidence="1" type="ORF">MM171A01677_0008</name>
</gene>
<evidence type="ECO:0000313" key="1">
    <source>
        <dbReference type="EMBL" id="QJA98646.1"/>
    </source>
</evidence>
<reference evidence="1" key="1">
    <citation type="submission" date="2020-03" db="EMBL/GenBank/DDBJ databases">
        <title>The deep terrestrial virosphere.</title>
        <authorList>
            <person name="Holmfeldt K."/>
            <person name="Nilsson E."/>
            <person name="Simone D."/>
            <person name="Lopez-Fernandez M."/>
            <person name="Wu X."/>
            <person name="de Brujin I."/>
            <person name="Lundin D."/>
            <person name="Andersson A."/>
            <person name="Bertilsson S."/>
            <person name="Dopson M."/>
        </authorList>
    </citation>
    <scope>NUCLEOTIDE SEQUENCE</scope>
    <source>
        <strain evidence="1">MM171A01677</strain>
    </source>
</reference>
<accession>A0A6M3LT80</accession>
<dbReference type="EMBL" id="MT143597">
    <property type="protein sequence ID" value="QJA98646.1"/>
    <property type="molecule type" value="Genomic_DNA"/>
</dbReference>
<organism evidence="1">
    <name type="scientific">viral metagenome</name>
    <dbReference type="NCBI Taxonomy" id="1070528"/>
    <lineage>
        <taxon>unclassified sequences</taxon>
        <taxon>metagenomes</taxon>
        <taxon>organismal metagenomes</taxon>
    </lineage>
</organism>
<proteinExistence type="predicted"/>
<protein>
    <submittedName>
        <fullName evidence="1">Uncharacterized protein</fullName>
    </submittedName>
</protein>
<sequence length="216" mass="24162">MAKKDEGQRSLKDVVIPGMRWKNIVVPIENVEGSSLLMNRFPDEVRQDLEDKNQGRPVKKRAPLSSEEIYERCFHVIDGKKKIYGFPSDGFKGACIGAARFIPSITMEQIKGMMHIIPDNGDLVRINGTPNMRKKDVARNQNAGGAPAPLTRAEFKNWFANLKMRFNEEMITEEQAIQLLNIAGSTQGIGPWRPSLKGGGSHGMFQVKANRKNIKA</sequence>
<dbReference type="AlphaFoldDB" id="A0A6M3LT80"/>
<name>A0A6M3LT80_9ZZZZ</name>